<proteinExistence type="predicted"/>
<protein>
    <recommendedName>
        <fullName evidence="3">Protein-glutamine gamma-glutamyltransferase-like C-terminal domain-containing protein</fullName>
    </recommendedName>
</protein>
<keyword evidence="5" id="KW-1185">Reference proteome</keyword>
<dbReference type="Pfam" id="PF13559">
    <property type="entry name" value="DUF4129"/>
    <property type="match status" value="1"/>
</dbReference>
<evidence type="ECO:0000256" key="2">
    <source>
        <dbReference type="SAM" id="Phobius"/>
    </source>
</evidence>
<keyword evidence="2" id="KW-1133">Transmembrane helix</keyword>
<gene>
    <name evidence="4" type="ORF">GCM10010910_07900</name>
</gene>
<sequence length="220" mass="23476">MILVIVAMFAAAAQGTPRFDPPDWKFETGGGRDVPNLPPAPSESPLPDLMPRLAEEGGSLVGWILAALGAAVVAVLLFFLVRALVRAWLARTPRRDAEAPGVETFATEAEPDPEVAAPEIRRGIASARREIDEHAAPSDAIVAAWVGLEQSAADAGLVRGAAETPAEFALRIITRREAIAADARALLGLYERVRFAGRVATEDDRAAARRALDAIEEGWR</sequence>
<name>A0ABQ2MZ06_9MICO</name>
<evidence type="ECO:0000256" key="1">
    <source>
        <dbReference type="SAM" id="MobiDB-lite"/>
    </source>
</evidence>
<evidence type="ECO:0000313" key="5">
    <source>
        <dbReference type="Proteomes" id="UP000638043"/>
    </source>
</evidence>
<dbReference type="EMBL" id="BMMQ01000002">
    <property type="protein sequence ID" value="GGO61041.1"/>
    <property type="molecule type" value="Genomic_DNA"/>
</dbReference>
<evidence type="ECO:0000259" key="3">
    <source>
        <dbReference type="Pfam" id="PF13559"/>
    </source>
</evidence>
<evidence type="ECO:0000313" key="4">
    <source>
        <dbReference type="EMBL" id="GGO61041.1"/>
    </source>
</evidence>
<accession>A0ABQ2MZ06</accession>
<keyword evidence="2" id="KW-0812">Transmembrane</keyword>
<dbReference type="InterPro" id="IPR025403">
    <property type="entry name" value="TgpA-like_C"/>
</dbReference>
<feature type="transmembrane region" description="Helical" evidence="2">
    <location>
        <begin position="60"/>
        <end position="85"/>
    </location>
</feature>
<feature type="domain" description="Protein-glutamine gamma-glutamyltransferase-like C-terminal" evidence="3">
    <location>
        <begin position="144"/>
        <end position="213"/>
    </location>
</feature>
<comment type="caution">
    <text evidence="4">The sequence shown here is derived from an EMBL/GenBank/DDBJ whole genome shotgun (WGS) entry which is preliminary data.</text>
</comment>
<keyword evidence="2" id="KW-0472">Membrane</keyword>
<feature type="region of interest" description="Disordered" evidence="1">
    <location>
        <begin position="20"/>
        <end position="45"/>
    </location>
</feature>
<organism evidence="4 5">
    <name type="scientific">Microbacterium nanhaiense</name>
    <dbReference type="NCBI Taxonomy" id="1301026"/>
    <lineage>
        <taxon>Bacteria</taxon>
        <taxon>Bacillati</taxon>
        <taxon>Actinomycetota</taxon>
        <taxon>Actinomycetes</taxon>
        <taxon>Micrococcales</taxon>
        <taxon>Microbacteriaceae</taxon>
        <taxon>Microbacterium</taxon>
    </lineage>
</organism>
<dbReference type="Proteomes" id="UP000638043">
    <property type="component" value="Unassembled WGS sequence"/>
</dbReference>
<reference evidence="5" key="1">
    <citation type="journal article" date="2019" name="Int. J. Syst. Evol. Microbiol.">
        <title>The Global Catalogue of Microorganisms (GCM) 10K type strain sequencing project: providing services to taxonomists for standard genome sequencing and annotation.</title>
        <authorList>
            <consortium name="The Broad Institute Genomics Platform"/>
            <consortium name="The Broad Institute Genome Sequencing Center for Infectious Disease"/>
            <person name="Wu L."/>
            <person name="Ma J."/>
        </authorList>
    </citation>
    <scope>NUCLEOTIDE SEQUENCE [LARGE SCALE GENOMIC DNA]</scope>
    <source>
        <strain evidence="5">CGMCC 4.7181</strain>
    </source>
</reference>